<dbReference type="PANTHER" id="PTHR43310:SF2">
    <property type="entry name" value="SLC26A_SULP TRANSPORTER DOMAIN-CONTAINING PROTEIN"/>
    <property type="match status" value="1"/>
</dbReference>
<feature type="transmembrane region" description="Helical" evidence="1">
    <location>
        <begin position="234"/>
        <end position="254"/>
    </location>
</feature>
<feature type="transmembrane region" description="Helical" evidence="1">
    <location>
        <begin position="201"/>
        <end position="222"/>
    </location>
</feature>
<name>A0ABN9X197_9DINO</name>
<dbReference type="Pfam" id="PF01740">
    <property type="entry name" value="STAS"/>
    <property type="match status" value="1"/>
</dbReference>
<keyword evidence="1" id="KW-1133">Transmembrane helix</keyword>
<feature type="transmembrane region" description="Helical" evidence="1">
    <location>
        <begin position="131"/>
        <end position="152"/>
    </location>
</feature>
<feature type="transmembrane region" description="Helical" evidence="1">
    <location>
        <begin position="433"/>
        <end position="464"/>
    </location>
</feature>
<feature type="transmembrane region" description="Helical" evidence="1">
    <location>
        <begin position="106"/>
        <end position="125"/>
    </location>
</feature>
<evidence type="ECO:0000313" key="4">
    <source>
        <dbReference type="Proteomes" id="UP001189429"/>
    </source>
</evidence>
<evidence type="ECO:0000256" key="1">
    <source>
        <dbReference type="SAM" id="Phobius"/>
    </source>
</evidence>
<evidence type="ECO:0000313" key="3">
    <source>
        <dbReference type="EMBL" id="CAK0893021.1"/>
    </source>
</evidence>
<dbReference type="Gene3D" id="3.30.750.24">
    <property type="entry name" value="STAS domain"/>
    <property type="match status" value="1"/>
</dbReference>
<sequence>MEVLAEERSIPTPPCSPDSRLAARLLASTSAGVDASRKFHAGDVLSLILGPLLLVPFAVAFVGVIVSSNASLQADFPLLLSTVMMSQTVGTFCYWAFSQTRTCTNIDLLTAAFLAKLCILLRPFVSERDLFVHLCIGQGAFSVLVGLCLCLLARVDGMWYLRFLPYTVSSGFVTGIGLLIMDGGFELGSGHGMKELVTGVGSIPLLTYLHASATVLAGGVILSITHVIHNGLRLPVGLGVVTLLVHGIAALLGIDSSVLASNGFFIEGLTADPWTASWGELAARFHYLQPSAFLNTPVLSLTVSYAVMHVICWPFYASALAEVDMSWVGKTMSIRTEIMVMGATNVLVGFLGAVPCCHSIKVLVVMQDAGGTSKLWSLLLGVSFALLYFLSDLRVQLSAIPRCAFGGLVSSLGFEFIRSSLAESRARIAPAELRFVLITAVVTYFDVLTGLCFGLSAVAVFFIVEYAGMTGITRQASLDEVRSNMDRPNDEMSLLDRFGDRVTVFWLTGYIFFGCAVGVVEEVEAFIEQKQTVRYIVIDFEHVPAVDASGVHYLTNFASQCMSRDVPIRVCFSGMVRRLRLAVESAVKSKCVHGLKLDAHLAEEAISWAEEELIAAYSVASITRRTSTVVPTDPLPETSPYRALESFFAVMVPNRLGPDFAAVVSRLVPAVAIHKVMIGEQLFVEGSAALELIFVLHGKVVLMRSQRADEGCKLPTHHLNKEKGDVFVFEERSPVLVQHLSSKAVIGAAEYGLGKGKAVWSTSCTASCNCQVLTIPFANLSVALEETPSAGFAVVSRLAQLTSAHLVRLMRKSEPVPFSHA</sequence>
<dbReference type="SUPFAM" id="SSF51206">
    <property type="entry name" value="cAMP-binding domain-like"/>
    <property type="match status" value="1"/>
</dbReference>
<reference evidence="3" key="1">
    <citation type="submission" date="2023-10" db="EMBL/GenBank/DDBJ databases">
        <authorList>
            <person name="Chen Y."/>
            <person name="Shah S."/>
            <person name="Dougan E. K."/>
            <person name="Thang M."/>
            <person name="Chan C."/>
        </authorList>
    </citation>
    <scope>NUCLEOTIDE SEQUENCE [LARGE SCALE GENOMIC DNA]</scope>
</reference>
<feature type="transmembrane region" description="Helical" evidence="1">
    <location>
        <begin position="502"/>
        <end position="520"/>
    </location>
</feature>
<feature type="transmembrane region" description="Helical" evidence="1">
    <location>
        <begin position="78"/>
        <end position="97"/>
    </location>
</feature>
<feature type="transmembrane region" description="Helical" evidence="1">
    <location>
        <begin position="159"/>
        <end position="181"/>
    </location>
</feature>
<evidence type="ECO:0000259" key="2">
    <source>
        <dbReference type="PROSITE" id="PS50801"/>
    </source>
</evidence>
<dbReference type="InterPro" id="IPR002645">
    <property type="entry name" value="STAS_dom"/>
</dbReference>
<keyword evidence="4" id="KW-1185">Reference proteome</keyword>
<dbReference type="Gene3D" id="2.60.120.10">
    <property type="entry name" value="Jelly Rolls"/>
    <property type="match status" value="1"/>
</dbReference>
<keyword evidence="1" id="KW-0812">Transmembrane</keyword>
<dbReference type="EMBL" id="CAUYUJ010019700">
    <property type="protein sequence ID" value="CAK0893021.1"/>
    <property type="molecule type" value="Genomic_DNA"/>
</dbReference>
<gene>
    <name evidence="3" type="ORF">PCOR1329_LOCUS72514</name>
</gene>
<dbReference type="PROSITE" id="PS50801">
    <property type="entry name" value="STAS"/>
    <property type="match status" value="1"/>
</dbReference>
<feature type="transmembrane region" description="Helical" evidence="1">
    <location>
        <begin position="298"/>
        <end position="317"/>
    </location>
</feature>
<protein>
    <recommendedName>
        <fullName evidence="2">STAS domain-containing protein</fullName>
    </recommendedName>
</protein>
<dbReference type="InterPro" id="IPR036513">
    <property type="entry name" value="STAS_dom_sf"/>
</dbReference>
<feature type="transmembrane region" description="Helical" evidence="1">
    <location>
        <begin position="403"/>
        <end position="421"/>
    </location>
</feature>
<dbReference type="InterPro" id="IPR014710">
    <property type="entry name" value="RmlC-like_jellyroll"/>
</dbReference>
<proteinExistence type="predicted"/>
<comment type="caution">
    <text evidence="3">The sequence shown here is derived from an EMBL/GenBank/DDBJ whole genome shotgun (WGS) entry which is preliminary data.</text>
</comment>
<feature type="transmembrane region" description="Helical" evidence="1">
    <location>
        <begin position="338"/>
        <end position="363"/>
    </location>
</feature>
<feature type="transmembrane region" description="Helical" evidence="1">
    <location>
        <begin position="375"/>
        <end position="391"/>
    </location>
</feature>
<feature type="domain" description="STAS" evidence="2">
    <location>
        <begin position="502"/>
        <end position="570"/>
    </location>
</feature>
<dbReference type="Proteomes" id="UP001189429">
    <property type="component" value="Unassembled WGS sequence"/>
</dbReference>
<dbReference type="SUPFAM" id="SSF52091">
    <property type="entry name" value="SpoIIaa-like"/>
    <property type="match status" value="1"/>
</dbReference>
<dbReference type="PANTHER" id="PTHR43310">
    <property type="entry name" value="SULFATE TRANSPORTER YBAR-RELATED"/>
    <property type="match status" value="1"/>
</dbReference>
<dbReference type="CDD" id="cd07042">
    <property type="entry name" value="STAS_SulP_like_sulfate_transporter"/>
    <property type="match status" value="1"/>
</dbReference>
<feature type="transmembrane region" description="Helical" evidence="1">
    <location>
        <begin position="44"/>
        <end position="66"/>
    </location>
</feature>
<dbReference type="InterPro" id="IPR018490">
    <property type="entry name" value="cNMP-bd_dom_sf"/>
</dbReference>
<dbReference type="InterPro" id="IPR052706">
    <property type="entry name" value="Membrane-Transporter-like"/>
</dbReference>
<keyword evidence="1" id="KW-0472">Membrane</keyword>
<organism evidence="3 4">
    <name type="scientific">Prorocentrum cordatum</name>
    <dbReference type="NCBI Taxonomy" id="2364126"/>
    <lineage>
        <taxon>Eukaryota</taxon>
        <taxon>Sar</taxon>
        <taxon>Alveolata</taxon>
        <taxon>Dinophyceae</taxon>
        <taxon>Prorocentrales</taxon>
        <taxon>Prorocentraceae</taxon>
        <taxon>Prorocentrum</taxon>
    </lineage>
</organism>
<accession>A0ABN9X197</accession>